<feature type="compositionally biased region" description="Low complexity" evidence="1">
    <location>
        <begin position="54"/>
        <end position="73"/>
    </location>
</feature>
<name>A0AAD7C6H1_MYCRO</name>
<evidence type="ECO:0000313" key="3">
    <source>
        <dbReference type="Proteomes" id="UP001221757"/>
    </source>
</evidence>
<keyword evidence="3" id="KW-1185">Reference proteome</keyword>
<organism evidence="2 3">
    <name type="scientific">Mycena rosella</name>
    <name type="common">Pink bonnet</name>
    <name type="synonym">Agaricus rosellus</name>
    <dbReference type="NCBI Taxonomy" id="1033263"/>
    <lineage>
        <taxon>Eukaryota</taxon>
        <taxon>Fungi</taxon>
        <taxon>Dikarya</taxon>
        <taxon>Basidiomycota</taxon>
        <taxon>Agaricomycotina</taxon>
        <taxon>Agaricomycetes</taxon>
        <taxon>Agaricomycetidae</taxon>
        <taxon>Agaricales</taxon>
        <taxon>Marasmiineae</taxon>
        <taxon>Mycenaceae</taxon>
        <taxon>Mycena</taxon>
    </lineage>
</organism>
<accession>A0AAD7C6H1</accession>
<sequence>MPVPVSITPQPAPLPPSFGRAPSQSQPHATPPSGAGHVYPSSAGVSLSTATPHAPGASSRSPSYPSSASSYAALTPGPMPLRAVRVQEYDGDTNRLGERARLAKWVSTTDGPRASAAPPFAPFALASPDPTAGIAGIAGIGALHAARTAASAPHTAPGAYSTSFAAPPDAHAFRRQEIARAAAEHAERITDAASP</sequence>
<comment type="caution">
    <text evidence="2">The sequence shown here is derived from an EMBL/GenBank/DDBJ whole genome shotgun (WGS) entry which is preliminary data.</text>
</comment>
<protein>
    <submittedName>
        <fullName evidence="2">Uncharacterized protein</fullName>
    </submittedName>
</protein>
<feature type="region of interest" description="Disordered" evidence="1">
    <location>
        <begin position="1"/>
        <end position="76"/>
    </location>
</feature>
<dbReference type="EMBL" id="JARKIE010000431">
    <property type="protein sequence ID" value="KAJ7640223.1"/>
    <property type="molecule type" value="Genomic_DNA"/>
</dbReference>
<evidence type="ECO:0000313" key="2">
    <source>
        <dbReference type="EMBL" id="KAJ7640223.1"/>
    </source>
</evidence>
<dbReference type="AlphaFoldDB" id="A0AAD7C6H1"/>
<gene>
    <name evidence="2" type="ORF">B0H17DRAFT_1339324</name>
</gene>
<reference evidence="2" key="1">
    <citation type="submission" date="2023-03" db="EMBL/GenBank/DDBJ databases">
        <title>Massive genome expansion in bonnet fungi (Mycena s.s.) driven by repeated elements and novel gene families across ecological guilds.</title>
        <authorList>
            <consortium name="Lawrence Berkeley National Laboratory"/>
            <person name="Harder C.B."/>
            <person name="Miyauchi S."/>
            <person name="Viragh M."/>
            <person name="Kuo A."/>
            <person name="Thoen E."/>
            <person name="Andreopoulos B."/>
            <person name="Lu D."/>
            <person name="Skrede I."/>
            <person name="Drula E."/>
            <person name="Henrissat B."/>
            <person name="Morin E."/>
            <person name="Kohler A."/>
            <person name="Barry K."/>
            <person name="LaButti K."/>
            <person name="Morin E."/>
            <person name="Salamov A."/>
            <person name="Lipzen A."/>
            <person name="Mereny Z."/>
            <person name="Hegedus B."/>
            <person name="Baldrian P."/>
            <person name="Stursova M."/>
            <person name="Weitz H."/>
            <person name="Taylor A."/>
            <person name="Grigoriev I.V."/>
            <person name="Nagy L.G."/>
            <person name="Martin F."/>
            <person name="Kauserud H."/>
        </authorList>
    </citation>
    <scope>NUCLEOTIDE SEQUENCE</scope>
    <source>
        <strain evidence="2">CBHHK067</strain>
    </source>
</reference>
<evidence type="ECO:0000256" key="1">
    <source>
        <dbReference type="SAM" id="MobiDB-lite"/>
    </source>
</evidence>
<dbReference type="Proteomes" id="UP001221757">
    <property type="component" value="Unassembled WGS sequence"/>
</dbReference>
<proteinExistence type="predicted"/>